<organism evidence="8 9">
    <name type="scientific">Amycolatopsis mediterranei (strain U-32)</name>
    <dbReference type="NCBI Taxonomy" id="749927"/>
    <lineage>
        <taxon>Bacteria</taxon>
        <taxon>Bacillati</taxon>
        <taxon>Actinomycetota</taxon>
        <taxon>Actinomycetes</taxon>
        <taxon>Pseudonocardiales</taxon>
        <taxon>Pseudonocardiaceae</taxon>
        <taxon>Amycolatopsis</taxon>
    </lineage>
</organism>
<evidence type="ECO:0000259" key="5">
    <source>
        <dbReference type="Pfam" id="PF04542"/>
    </source>
</evidence>
<dbReference type="InterPro" id="IPR013325">
    <property type="entry name" value="RNA_pol_sigma_r2"/>
</dbReference>
<dbReference type="Pfam" id="PF20239">
    <property type="entry name" value="DUF6596"/>
    <property type="match status" value="1"/>
</dbReference>
<dbReference type="GO" id="GO:0006352">
    <property type="term" value="P:DNA-templated transcription initiation"/>
    <property type="evidence" value="ECO:0007669"/>
    <property type="project" value="InterPro"/>
</dbReference>
<feature type="domain" description="RNA polymerase sigma-70 region 2" evidence="5">
    <location>
        <begin position="9"/>
        <end position="72"/>
    </location>
</feature>
<dbReference type="InterPro" id="IPR013324">
    <property type="entry name" value="RNA_pol_sigma_r3/r4-like"/>
</dbReference>
<dbReference type="Pfam" id="PF04542">
    <property type="entry name" value="Sigma70_r2"/>
    <property type="match status" value="1"/>
</dbReference>
<evidence type="ECO:0000259" key="7">
    <source>
        <dbReference type="Pfam" id="PF20239"/>
    </source>
</evidence>
<evidence type="ECO:0000259" key="6">
    <source>
        <dbReference type="Pfam" id="PF08281"/>
    </source>
</evidence>
<dbReference type="Proteomes" id="UP000000328">
    <property type="component" value="Chromosome"/>
</dbReference>
<gene>
    <name evidence="8" type="primary">rpoE</name>
    <name evidence="8" type="ordered locus">AMED_4689</name>
</gene>
<keyword evidence="2" id="KW-0805">Transcription regulation</keyword>
<dbReference type="KEGG" id="amd:AMED_4689"/>
<dbReference type="PANTHER" id="PTHR47756">
    <property type="entry name" value="BLL6612 PROTEIN-RELATED"/>
    <property type="match status" value="1"/>
</dbReference>
<dbReference type="GeneID" id="92872406"/>
<dbReference type="EMBL" id="CP002000">
    <property type="protein sequence ID" value="ADJ46456.1"/>
    <property type="molecule type" value="Genomic_DNA"/>
</dbReference>
<reference evidence="8 9" key="1">
    <citation type="journal article" date="2010" name="Cell Res.">
        <title>Complete genome sequence of the rifamycin SV-producing Amycolatopsis mediterranei U32 revealed its genetic characteristics in phylogeny and metabolism.</title>
        <authorList>
            <person name="Zhao W."/>
            <person name="Zhong Y."/>
            <person name="Yuan H."/>
            <person name="Wang J."/>
            <person name="Zheng H."/>
            <person name="Wang Y."/>
            <person name="Cen X."/>
            <person name="Xu F."/>
            <person name="Bai J."/>
            <person name="Han X."/>
            <person name="Lu G."/>
            <person name="Zhu Y."/>
            <person name="Shao Z."/>
            <person name="Yan H."/>
            <person name="Li C."/>
            <person name="Peng N."/>
            <person name="Zhang Z."/>
            <person name="Zhang Y."/>
            <person name="Lin W."/>
            <person name="Fan Y."/>
            <person name="Qin Z."/>
            <person name="Hu Y."/>
            <person name="Zhu B."/>
            <person name="Wang S."/>
            <person name="Ding X."/>
            <person name="Zhao G.P."/>
        </authorList>
    </citation>
    <scope>NUCLEOTIDE SEQUENCE [LARGE SCALE GENOMIC DNA]</scope>
    <source>
        <strain evidence="9">U-32</strain>
    </source>
</reference>
<evidence type="ECO:0000256" key="3">
    <source>
        <dbReference type="ARBA" id="ARBA00023082"/>
    </source>
</evidence>
<protein>
    <submittedName>
        <fullName evidence="8">RNA polymerase ECF-subfamily sigma factor</fullName>
    </submittedName>
</protein>
<feature type="domain" description="RNA polymerase sigma factor 70 region 4 type 2" evidence="6">
    <location>
        <begin position="104"/>
        <end position="155"/>
    </location>
</feature>
<keyword evidence="4" id="KW-0804">Transcription</keyword>
<sequence length="400" mass="43404">MSIEEVFAAEYGRAVSVLVRVFGDIDVAEEAVQDAFAEAVRRWPSAGLPPSPAGWIITTARNRAIDRLRREAARADKHAQAALMHAEIEPVEEGAVPDERLRLIFTCCHPALARPAQVALTLRLLGGLTTTEIAAAFLVAEPAMAQRIVRAKNKIRDAGIPYRVPRDADLPARLAAVLGVLYLIFNEGYTASAGEDLVRDDLCREAIRLTRVLAGLMPDEPEVQGLLALMLLIQSRRAARTTADGALVLLADQDRARWDRDLIAEGQDLVRRCLRRNQPGPYQIQAAIQAVHSDAPTDWSQVKALYDQLLAVTPTPVVALNRAVAVAEVDGPAAALALVEDLGLDRFPLFHAIRADLLARLGRRGDAAAAYTTAIELTGNSAERDLLRAKRAQAVAGERT</sequence>
<name>A0A0H3D6Z3_AMYMU</name>
<dbReference type="PATRIC" id="fig|749927.5.peg.4849"/>
<dbReference type="InterPro" id="IPR014284">
    <property type="entry name" value="RNA_pol_sigma-70_dom"/>
</dbReference>
<keyword evidence="3" id="KW-0731">Sigma factor</keyword>
<dbReference type="NCBIfam" id="TIGR02937">
    <property type="entry name" value="sigma70-ECF"/>
    <property type="match status" value="1"/>
</dbReference>
<evidence type="ECO:0000256" key="2">
    <source>
        <dbReference type="ARBA" id="ARBA00023015"/>
    </source>
</evidence>
<accession>A0A0H3D6Z3</accession>
<dbReference type="HOGENOM" id="CLU_035311_1_0_11"/>
<dbReference type="PANTHER" id="PTHR47756:SF2">
    <property type="entry name" value="BLL6612 PROTEIN"/>
    <property type="match status" value="1"/>
</dbReference>
<dbReference type="eggNOG" id="COG4941">
    <property type="taxonomic scope" value="Bacteria"/>
</dbReference>
<dbReference type="InterPro" id="IPR007627">
    <property type="entry name" value="RNA_pol_sigma70_r2"/>
</dbReference>
<dbReference type="AlphaFoldDB" id="A0A0H3D6Z3"/>
<dbReference type="Pfam" id="PF08281">
    <property type="entry name" value="Sigma70_r4_2"/>
    <property type="match status" value="1"/>
</dbReference>
<dbReference type="OrthoDB" id="9780299at2"/>
<feature type="domain" description="DUF6596" evidence="7">
    <location>
        <begin position="173"/>
        <end position="273"/>
    </location>
</feature>
<comment type="similarity">
    <text evidence="1">Belongs to the sigma-70 factor family. ECF subfamily.</text>
</comment>
<evidence type="ECO:0000313" key="9">
    <source>
        <dbReference type="Proteomes" id="UP000000328"/>
    </source>
</evidence>
<dbReference type="GO" id="GO:0003677">
    <property type="term" value="F:DNA binding"/>
    <property type="evidence" value="ECO:0007669"/>
    <property type="project" value="InterPro"/>
</dbReference>
<dbReference type="SUPFAM" id="SSF88946">
    <property type="entry name" value="Sigma2 domain of RNA polymerase sigma factors"/>
    <property type="match status" value="1"/>
</dbReference>
<dbReference type="InterPro" id="IPR013249">
    <property type="entry name" value="RNA_pol_sigma70_r4_t2"/>
</dbReference>
<evidence type="ECO:0000256" key="4">
    <source>
        <dbReference type="ARBA" id="ARBA00023163"/>
    </source>
</evidence>
<evidence type="ECO:0000313" key="8">
    <source>
        <dbReference type="EMBL" id="ADJ46456.1"/>
    </source>
</evidence>
<dbReference type="SUPFAM" id="SSF88659">
    <property type="entry name" value="Sigma3 and sigma4 domains of RNA polymerase sigma factors"/>
    <property type="match status" value="1"/>
</dbReference>
<dbReference type="GO" id="GO:0016987">
    <property type="term" value="F:sigma factor activity"/>
    <property type="evidence" value="ECO:0007669"/>
    <property type="project" value="UniProtKB-KW"/>
</dbReference>
<proteinExistence type="inferred from homology"/>
<evidence type="ECO:0000256" key="1">
    <source>
        <dbReference type="ARBA" id="ARBA00010641"/>
    </source>
</evidence>
<dbReference type="Gene3D" id="1.10.1740.10">
    <property type="match status" value="1"/>
</dbReference>
<dbReference type="InterPro" id="IPR046531">
    <property type="entry name" value="DUF6596"/>
</dbReference>
<dbReference type="RefSeq" id="WP_013226524.1">
    <property type="nucleotide sequence ID" value="NC_014318.1"/>
</dbReference>